<comment type="caution">
    <text evidence="1">The sequence shown here is derived from an EMBL/GenBank/DDBJ whole genome shotgun (WGS) entry which is preliminary data.</text>
</comment>
<proteinExistence type="predicted"/>
<accession>A0ABU2WM86</accession>
<keyword evidence="2" id="KW-1185">Reference proteome</keyword>
<organism evidence="1 2">
    <name type="scientific">Banduia mediterranea</name>
    <dbReference type="NCBI Taxonomy" id="3075609"/>
    <lineage>
        <taxon>Bacteria</taxon>
        <taxon>Pseudomonadati</taxon>
        <taxon>Pseudomonadota</taxon>
        <taxon>Gammaproteobacteria</taxon>
        <taxon>Nevskiales</taxon>
        <taxon>Algiphilaceae</taxon>
        <taxon>Banduia</taxon>
    </lineage>
</organism>
<dbReference type="RefSeq" id="WP_311366402.1">
    <property type="nucleotide sequence ID" value="NZ_JAVRIC010000031.1"/>
</dbReference>
<sequence>MKNITLSAQDDLIEAARSKARAEHSTLNEKFRAWLVEYTERENRTQRYEEVMAQLRGQVRLGRKLSRDELNER</sequence>
<dbReference type="Proteomes" id="UP001254608">
    <property type="component" value="Unassembled WGS sequence"/>
</dbReference>
<evidence type="ECO:0000313" key="1">
    <source>
        <dbReference type="EMBL" id="MDT0498990.1"/>
    </source>
</evidence>
<protein>
    <submittedName>
        <fullName evidence="1">Uncharacterized protein</fullName>
    </submittedName>
</protein>
<reference evidence="1 2" key="1">
    <citation type="submission" date="2023-09" db="EMBL/GenBank/DDBJ databases">
        <authorList>
            <person name="Rey-Velasco X."/>
        </authorList>
    </citation>
    <scope>NUCLEOTIDE SEQUENCE [LARGE SCALE GENOMIC DNA]</scope>
    <source>
        <strain evidence="1 2">W345</strain>
    </source>
</reference>
<gene>
    <name evidence="1" type="ORF">RM530_16725</name>
</gene>
<dbReference type="EMBL" id="JAVRIC010000031">
    <property type="protein sequence ID" value="MDT0498990.1"/>
    <property type="molecule type" value="Genomic_DNA"/>
</dbReference>
<evidence type="ECO:0000313" key="2">
    <source>
        <dbReference type="Proteomes" id="UP001254608"/>
    </source>
</evidence>
<name>A0ABU2WM86_9GAMM</name>